<evidence type="ECO:0000313" key="10">
    <source>
        <dbReference type="Proteomes" id="UP000474777"/>
    </source>
</evidence>
<name>A0A6B3LQ58_9BACT</name>
<dbReference type="Proteomes" id="UP000474777">
    <property type="component" value="Unassembled WGS sequence"/>
</dbReference>
<dbReference type="Gene3D" id="1.10.150.130">
    <property type="match status" value="1"/>
</dbReference>
<accession>A0A6B3LQ58</accession>
<sequence length="500" mass="58554">MITASTSIMLDTRRPLKDGTFRVKLRITFQRQRKYYGTQYSLSEEDFSKVQGDKPRGRYKEIQLSLQALEQKAVRILEKMPFFTFEAFDRKFLELHARKDVFAAYEQCIKQMSENGQAANANFYENAYISLISFMLKEPPINRRRLSIQKSKERKQDLVKRKKPLPFTDVTVDFLNSYEKWMLSRKKTLTTVSMYLRTLRTLFNDLIDAGDLSRDLYPFGRRKYRMPASKNIKKALTLADVEKIYNYHPEHDSQAKARDFWIFSYLCNGINVKDIARLKYKQLSRESITFIRAKTERTTRHALKPIVAMRTPEINRIIKRWGNKPISPDTYVFPILREDITPEQELAYVRQTVKTINLYIKRVAAEVGIEHNVTTYTARHTFSTVLKRAGAPTEFISESLGHSNLKTTEFYLDSFEDDVKRHYAAHLTAFKKQAEKKRPEQKHLKMTSAQQKTKRDYPLYKESLSVPIDNNQLNLQSLTRSYTSSGISNAAYVIFIPDKV</sequence>
<dbReference type="InterPro" id="IPR025269">
    <property type="entry name" value="SAM-like_dom"/>
</dbReference>
<keyword evidence="10" id="KW-1185">Reference proteome</keyword>
<feature type="domain" description="Tyr recombinase" evidence="7">
    <location>
        <begin position="231"/>
        <end position="424"/>
    </location>
</feature>
<gene>
    <name evidence="9" type="ORF">GXP69_05880</name>
</gene>
<evidence type="ECO:0000256" key="3">
    <source>
        <dbReference type="ARBA" id="ARBA00023125"/>
    </source>
</evidence>
<keyword evidence="3 5" id="KW-0238">DNA-binding</keyword>
<dbReference type="PROSITE" id="PS51898">
    <property type="entry name" value="TYR_RECOMBINASE"/>
    <property type="match status" value="1"/>
</dbReference>
<dbReference type="InterPro" id="IPR044068">
    <property type="entry name" value="CB"/>
</dbReference>
<organism evidence="9 10">
    <name type="scientific">Pontibacter burrus</name>
    <dbReference type="NCBI Taxonomy" id="2704466"/>
    <lineage>
        <taxon>Bacteria</taxon>
        <taxon>Pseudomonadati</taxon>
        <taxon>Bacteroidota</taxon>
        <taxon>Cytophagia</taxon>
        <taxon>Cytophagales</taxon>
        <taxon>Hymenobacteraceae</taxon>
        <taxon>Pontibacter</taxon>
    </lineage>
</organism>
<dbReference type="InterPro" id="IPR035386">
    <property type="entry name" value="Arm-DNA-bind_5"/>
</dbReference>
<dbReference type="AlphaFoldDB" id="A0A6B3LQ58"/>
<evidence type="ECO:0000256" key="4">
    <source>
        <dbReference type="ARBA" id="ARBA00023172"/>
    </source>
</evidence>
<dbReference type="Gene3D" id="1.10.443.10">
    <property type="entry name" value="Intergrase catalytic core"/>
    <property type="match status" value="1"/>
</dbReference>
<dbReference type="InterPro" id="IPR002104">
    <property type="entry name" value="Integrase_catalytic"/>
</dbReference>
<dbReference type="InterPro" id="IPR013762">
    <property type="entry name" value="Integrase-like_cat_sf"/>
</dbReference>
<dbReference type="SUPFAM" id="SSF56349">
    <property type="entry name" value="DNA breaking-rejoining enzymes"/>
    <property type="match status" value="1"/>
</dbReference>
<keyword evidence="2" id="KW-0229">DNA integration</keyword>
<dbReference type="GO" id="GO:0015074">
    <property type="term" value="P:DNA integration"/>
    <property type="evidence" value="ECO:0007669"/>
    <property type="project" value="UniProtKB-KW"/>
</dbReference>
<dbReference type="Pfam" id="PF00589">
    <property type="entry name" value="Phage_integrase"/>
    <property type="match status" value="1"/>
</dbReference>
<evidence type="ECO:0000313" key="9">
    <source>
        <dbReference type="EMBL" id="NEM97215.1"/>
    </source>
</evidence>
<feature type="domain" description="Core-binding (CB)" evidence="8">
    <location>
        <begin position="119"/>
        <end position="207"/>
    </location>
</feature>
<dbReference type="InterPro" id="IPR010998">
    <property type="entry name" value="Integrase_recombinase_N"/>
</dbReference>
<feature type="region of interest" description="Disordered" evidence="6">
    <location>
        <begin position="436"/>
        <end position="455"/>
    </location>
</feature>
<dbReference type="Pfam" id="PF17293">
    <property type="entry name" value="Arm-DNA-bind_5"/>
    <property type="match status" value="1"/>
</dbReference>
<reference evidence="9 10" key="1">
    <citation type="submission" date="2020-02" db="EMBL/GenBank/DDBJ databases">
        <authorList>
            <person name="Kim M.K."/>
        </authorList>
    </citation>
    <scope>NUCLEOTIDE SEQUENCE [LARGE SCALE GENOMIC DNA]</scope>
    <source>
        <strain evidence="9 10">BT327</strain>
    </source>
</reference>
<comment type="caution">
    <text evidence="9">The sequence shown here is derived from an EMBL/GenBank/DDBJ whole genome shotgun (WGS) entry which is preliminary data.</text>
</comment>
<dbReference type="Pfam" id="PF13102">
    <property type="entry name" value="Phage_int_SAM_5"/>
    <property type="match status" value="1"/>
</dbReference>
<dbReference type="PANTHER" id="PTHR30349">
    <property type="entry name" value="PHAGE INTEGRASE-RELATED"/>
    <property type="match status" value="1"/>
</dbReference>
<evidence type="ECO:0000259" key="8">
    <source>
        <dbReference type="PROSITE" id="PS51900"/>
    </source>
</evidence>
<evidence type="ECO:0000256" key="1">
    <source>
        <dbReference type="ARBA" id="ARBA00008857"/>
    </source>
</evidence>
<protein>
    <submittedName>
        <fullName evidence="9">Tyrosine-type recombinase/integrase</fullName>
    </submittedName>
</protein>
<dbReference type="InterPro" id="IPR011010">
    <property type="entry name" value="DNA_brk_join_enz"/>
</dbReference>
<evidence type="ECO:0000256" key="2">
    <source>
        <dbReference type="ARBA" id="ARBA00022908"/>
    </source>
</evidence>
<evidence type="ECO:0000259" key="7">
    <source>
        <dbReference type="PROSITE" id="PS51898"/>
    </source>
</evidence>
<proteinExistence type="inferred from homology"/>
<dbReference type="InterPro" id="IPR050090">
    <property type="entry name" value="Tyrosine_recombinase_XerCD"/>
</dbReference>
<dbReference type="PROSITE" id="PS51900">
    <property type="entry name" value="CB"/>
    <property type="match status" value="1"/>
</dbReference>
<comment type="similarity">
    <text evidence="1">Belongs to the 'phage' integrase family.</text>
</comment>
<dbReference type="GO" id="GO:0003677">
    <property type="term" value="F:DNA binding"/>
    <property type="evidence" value="ECO:0007669"/>
    <property type="project" value="UniProtKB-UniRule"/>
</dbReference>
<keyword evidence="4" id="KW-0233">DNA recombination</keyword>
<dbReference type="PANTHER" id="PTHR30349:SF64">
    <property type="entry name" value="PROPHAGE INTEGRASE INTD-RELATED"/>
    <property type="match status" value="1"/>
</dbReference>
<dbReference type="EMBL" id="JAAGWD010000002">
    <property type="protein sequence ID" value="NEM97215.1"/>
    <property type="molecule type" value="Genomic_DNA"/>
</dbReference>
<evidence type="ECO:0000256" key="5">
    <source>
        <dbReference type="PROSITE-ProRule" id="PRU01248"/>
    </source>
</evidence>
<dbReference type="GO" id="GO:0006310">
    <property type="term" value="P:DNA recombination"/>
    <property type="evidence" value="ECO:0007669"/>
    <property type="project" value="UniProtKB-KW"/>
</dbReference>
<evidence type="ECO:0000256" key="6">
    <source>
        <dbReference type="SAM" id="MobiDB-lite"/>
    </source>
</evidence>